<evidence type="ECO:0000313" key="3">
    <source>
        <dbReference type="Proteomes" id="UP000827986"/>
    </source>
</evidence>
<feature type="region of interest" description="Disordered" evidence="1">
    <location>
        <begin position="1"/>
        <end position="139"/>
    </location>
</feature>
<evidence type="ECO:0000313" key="2">
    <source>
        <dbReference type="EMBL" id="KAH1169389.1"/>
    </source>
</evidence>
<feature type="compositionally biased region" description="Polar residues" evidence="1">
    <location>
        <begin position="54"/>
        <end position="64"/>
    </location>
</feature>
<accession>A0A9D3WSD8</accession>
<dbReference type="EMBL" id="JAHDVG010000485">
    <property type="protein sequence ID" value="KAH1169389.1"/>
    <property type="molecule type" value="Genomic_DNA"/>
</dbReference>
<dbReference type="AlphaFoldDB" id="A0A9D3WSD8"/>
<keyword evidence="3" id="KW-1185">Reference proteome</keyword>
<sequence>MGAQEKVSGGRRAAPGRWRRGRSQSSGARLQRHMHHGEGEPRTAETPRAVAKRGTNTHPWSQATHAPPPAGLIKGKRLRAPAPLQPPPAGRASGSSDSHQRPASAARSSILGSPGPAPRLAPLTAGTKFFPAPRGDTSR</sequence>
<feature type="compositionally biased region" description="Basic and acidic residues" evidence="1">
    <location>
        <begin position="36"/>
        <end position="45"/>
    </location>
</feature>
<organism evidence="2 3">
    <name type="scientific">Mauremys mutica</name>
    <name type="common">yellowpond turtle</name>
    <dbReference type="NCBI Taxonomy" id="74926"/>
    <lineage>
        <taxon>Eukaryota</taxon>
        <taxon>Metazoa</taxon>
        <taxon>Chordata</taxon>
        <taxon>Craniata</taxon>
        <taxon>Vertebrata</taxon>
        <taxon>Euteleostomi</taxon>
        <taxon>Archelosauria</taxon>
        <taxon>Testudinata</taxon>
        <taxon>Testudines</taxon>
        <taxon>Cryptodira</taxon>
        <taxon>Durocryptodira</taxon>
        <taxon>Testudinoidea</taxon>
        <taxon>Geoemydidae</taxon>
        <taxon>Geoemydinae</taxon>
        <taxon>Mauremys</taxon>
    </lineage>
</organism>
<protein>
    <submittedName>
        <fullName evidence="2">Uncharacterized protein</fullName>
    </submittedName>
</protein>
<dbReference type="Proteomes" id="UP000827986">
    <property type="component" value="Unassembled WGS sequence"/>
</dbReference>
<evidence type="ECO:0000256" key="1">
    <source>
        <dbReference type="SAM" id="MobiDB-lite"/>
    </source>
</evidence>
<gene>
    <name evidence="2" type="ORF">KIL84_013979</name>
</gene>
<name>A0A9D3WSD8_9SAUR</name>
<proteinExistence type="predicted"/>
<comment type="caution">
    <text evidence="2">The sequence shown here is derived from an EMBL/GenBank/DDBJ whole genome shotgun (WGS) entry which is preliminary data.</text>
</comment>
<reference evidence="2" key="1">
    <citation type="submission" date="2021-09" db="EMBL/GenBank/DDBJ databases">
        <title>The genome of Mauremys mutica provides insights into the evolution of semi-aquatic lifestyle.</title>
        <authorList>
            <person name="Gong S."/>
            <person name="Gao Y."/>
        </authorList>
    </citation>
    <scope>NUCLEOTIDE SEQUENCE</scope>
    <source>
        <strain evidence="2">MM-2020</strain>
        <tissue evidence="2">Muscle</tissue>
    </source>
</reference>